<evidence type="ECO:0000313" key="4">
    <source>
        <dbReference type="Proteomes" id="UP000077202"/>
    </source>
</evidence>
<feature type="transmembrane region" description="Helical" evidence="2">
    <location>
        <begin position="509"/>
        <end position="533"/>
    </location>
</feature>
<accession>A0A176WC44</accession>
<dbReference type="EMBL" id="LVLJ01001310">
    <property type="protein sequence ID" value="OAE30504.1"/>
    <property type="molecule type" value="Genomic_DNA"/>
</dbReference>
<feature type="transmembrane region" description="Helical" evidence="2">
    <location>
        <begin position="833"/>
        <end position="855"/>
    </location>
</feature>
<feature type="transmembrane region" description="Helical" evidence="2">
    <location>
        <begin position="1047"/>
        <end position="1069"/>
    </location>
</feature>
<feature type="transmembrane region" description="Helical" evidence="2">
    <location>
        <begin position="267"/>
        <end position="286"/>
    </location>
</feature>
<sequence>MGVQVEIKTDGVPPQDVKSKIIHRQSGRLLCMNRGPKGTMIVKDKSETTGADEEFWSIVPLETSSDGVPTKARFECQLKQDGNVEYQLVPSKKYPGCFRFYYGGKLFIGHEGDSTAVSTTFGDISAAELDQDIWFFEYTPASKVVITIDVSINEIVVKLGVLLEGFLNSSGKKALQNLAHALDLAVDEFAAIAKASGRVTVAKLAVLQTVSDAVYEAIGRDCTAKELGEILGKFLRNMAEIITEVARTLGAVVGLLVIKMADFVEKFLGGIATAVASGVLGFVQFLSDLNGIIFGISGYLTGTMSAALLKFGIDIAVLAEAFTRLVAAFGSIKLDDNMTLGSLTPETAIASLSGAVRYVFTCFGGFLQEVTYNVEHPPAPTAPTAPTKPETEGPLFSLTGPIAEIMGKVGELISAVLKKAEAKAIRTIAFALEAAVDALIVSLKGIKGVSITIADGLTALSDLVYKAATSVHLDGLGTAICNLLKKVADIVGDVLGDALNGIGAALKNLVYQIAIVVEYLLNGVMTIILGLAVGGSISLGSILAPIGVLVGTITTTISGSLSVLFKGLGIDVQPLLQIFGRLSAAISAQDLTLLGTIFADLFGCLGKVFTDAIGGVTTLPVSSGHGSVSDGFVEIKIDLIALPLGEVFKNVGQLILNVLGKAGEKVIRTAAFALDAAIDALIIVLKGLAFIPVATLTLLQELSDKMYTAATSLKFEGLGGALSALLSKFGFILEGILGDVVVGLGLAVKTLLVQLGTLVEQLLGGILSIVLGVVNIGSANLKPVLAPIGEMVNQLIITITGTLGRVLQGLGLVLKPLTDALGRLSNALVSLDINSFGSIFVEIFSSISVIFIGVFQKVGATPIKYPVIDNSVHGSVSGDTGKSEVTVNVDFNFELVAEPFGLIITKVGELLLQVLNKGGEKLIRDAAFAVDVAVDALITLLKKFGVVTIDILTLFDGLSNALYNAATSVNSEGLGIALEKLLRTAGDVLEILLAGATGAIFGLGLALKNVMYGLGSLVGQLLQGVLSIIGGLAGGLYDLGADKLGQLLTPLGVLVSGIIQLVSGTFSGFEQALGITLKPFTDALGRLAAAITSLDVKAVISLFSEIFGSFSLTITGIFTVLGRIIITTLPGKVDEQKPPGITTLPGKVDEQKPPGITTLPGKVDEQKPPGITTLPGKVDEHKPPGITTLPGKPFTDALGRLAAAITTLDIKALGGIFVDIFGSFSIIIIGVFKGATNVGITLPGKLPGGSIEVTPGKGEGAISVSPPKGDFHFGLVAEPFGLILSKLGELLVSVLAKAGEKVIRAAAFALDAAVDGLITVLAGFGIVVEATLKAFGDLSDAVFKAATSVSFEGLGKALDDLIDLVGDVLEIVLRGAEKVLVGLGFAIKNLFYQIGNLVHDLLDGILSVILSAANGLLGLTSVLLRPILAPIGFLVDAIISSVTGTLAVILKPLGLKLESLGDALGRLGKCISTLDIKSLGPCLGEVFGSVSVVIIGIFQGIEVLIFGKPAPLPIAPAPKPTAPVTIKVDISFTTMPIQLVLNGVGKLVASIFDKAGERKIRDAAMALDTAVDALITKLRTLSFISVAAVDALAKLSDALYKVATSNMDKVGTAISNLLLKLADILVDLFGAANKSLSQALKAFVQRVASLVQNLLDGLLNFIMNLGGLFIFGGADVFLAPIMLPIGAIVDATNDAVTTDLATALAAFGLSVTSLTTALNKLKKAITSVETKNLGAIFVDIFSASAAAFLVINFVGSIVIETQSSTVIDLTSLNSLISGKKGNQFDMSFGTDAGFQFGSNTDFDFSTDAAFGLQTKQSRAVITWVPRPGQMVHNQK</sequence>
<feature type="transmembrane region" description="Helical" evidence="2">
    <location>
        <begin position="1431"/>
        <end position="1450"/>
    </location>
</feature>
<keyword evidence="2" id="KW-1133">Transmembrane helix</keyword>
<organism evidence="3 4">
    <name type="scientific">Marchantia polymorpha subsp. ruderalis</name>
    <dbReference type="NCBI Taxonomy" id="1480154"/>
    <lineage>
        <taxon>Eukaryota</taxon>
        <taxon>Viridiplantae</taxon>
        <taxon>Streptophyta</taxon>
        <taxon>Embryophyta</taxon>
        <taxon>Marchantiophyta</taxon>
        <taxon>Marchantiopsida</taxon>
        <taxon>Marchantiidae</taxon>
        <taxon>Marchantiales</taxon>
        <taxon>Marchantiaceae</taxon>
        <taxon>Marchantia</taxon>
    </lineage>
</organism>
<feature type="transmembrane region" description="Helical" evidence="2">
    <location>
        <begin position="292"/>
        <end position="313"/>
    </location>
</feature>
<feature type="transmembrane region" description="Helical" evidence="2">
    <location>
        <begin position="1668"/>
        <end position="1689"/>
    </location>
</feature>
<keyword evidence="2" id="KW-0472">Membrane</keyword>
<reference evidence="3" key="1">
    <citation type="submission" date="2016-03" db="EMBL/GenBank/DDBJ databases">
        <title>Mechanisms controlling the formation of the plant cell surface in tip-growing cells are functionally conserved among land plants.</title>
        <authorList>
            <person name="Honkanen S."/>
            <person name="Jones V.A."/>
            <person name="Morieri G."/>
            <person name="Champion C."/>
            <person name="Hetherington A.J."/>
            <person name="Kelly S."/>
            <person name="Saint-Marcoux D."/>
            <person name="Proust H."/>
            <person name="Prescott H."/>
            <person name="Dolan L."/>
        </authorList>
    </citation>
    <scope>NUCLEOTIDE SEQUENCE [LARGE SCALE GENOMIC DNA]</scope>
    <source>
        <tissue evidence="3">Whole gametophyte</tissue>
    </source>
</reference>
<feature type="transmembrane region" description="Helical" evidence="2">
    <location>
        <begin position="988"/>
        <end position="1007"/>
    </location>
</feature>
<evidence type="ECO:0000313" key="3">
    <source>
        <dbReference type="EMBL" id="OAE30504.1"/>
    </source>
</evidence>
<feature type="transmembrane region" description="Helical" evidence="2">
    <location>
        <begin position="1013"/>
        <end position="1035"/>
    </location>
</feature>
<evidence type="ECO:0000256" key="2">
    <source>
        <dbReference type="SAM" id="Phobius"/>
    </source>
</evidence>
<feature type="transmembrane region" description="Helical" evidence="2">
    <location>
        <begin position="539"/>
        <end position="565"/>
    </location>
</feature>
<feature type="transmembrane region" description="Helical" evidence="2">
    <location>
        <begin position="1404"/>
        <end position="1424"/>
    </location>
</feature>
<dbReference type="Proteomes" id="UP000077202">
    <property type="component" value="Unassembled WGS sequence"/>
</dbReference>
<feature type="transmembrane region" description="Helical" evidence="2">
    <location>
        <begin position="1106"/>
        <end position="1126"/>
    </location>
</feature>
<feature type="transmembrane region" description="Helical" evidence="2">
    <location>
        <begin position="762"/>
        <end position="781"/>
    </location>
</feature>
<feature type="region of interest" description="Disordered" evidence="1">
    <location>
        <begin position="1137"/>
        <end position="1186"/>
    </location>
</feature>
<comment type="caution">
    <text evidence="3">The sequence shown here is derived from an EMBL/GenBank/DDBJ whole genome shotgun (WGS) entry which is preliminary data.</text>
</comment>
<protein>
    <submittedName>
        <fullName evidence="3">Uncharacterized protein</fullName>
    </submittedName>
</protein>
<gene>
    <name evidence="3" type="ORF">AXG93_3575s1070</name>
</gene>
<proteinExistence type="predicted"/>
<feature type="transmembrane region" description="Helical" evidence="2">
    <location>
        <begin position="736"/>
        <end position="756"/>
    </location>
</feature>
<feature type="transmembrane region" description="Helical" evidence="2">
    <location>
        <begin position="1733"/>
        <end position="1759"/>
    </location>
</feature>
<name>A0A176WC44_MARPO</name>
<evidence type="ECO:0000256" key="1">
    <source>
        <dbReference type="SAM" id="MobiDB-lite"/>
    </source>
</evidence>
<feature type="transmembrane region" description="Helical" evidence="2">
    <location>
        <begin position="1701"/>
        <end position="1721"/>
    </location>
</feature>
<keyword evidence="2" id="KW-0812">Transmembrane</keyword>
<keyword evidence="4" id="KW-1185">Reference proteome</keyword>